<gene>
    <name evidence="1" type="ORF">ATY39_06725</name>
</gene>
<dbReference type="EMBL" id="CP014806">
    <property type="protein sequence ID" value="AMW99182.1"/>
    <property type="molecule type" value="Genomic_DNA"/>
</dbReference>
<reference evidence="1 2" key="1">
    <citation type="journal article" date="2016" name="Genome Announc.">
        <title>Whole-Genome Sequence of Rummeliibacillus stabekisii Strain PP9 Isolated from Antarctic Soil.</title>
        <authorList>
            <person name="da Mota F.F."/>
            <person name="Vollu R.E."/>
            <person name="Jurelevicius D."/>
            <person name="Seldin L."/>
        </authorList>
    </citation>
    <scope>NUCLEOTIDE SEQUENCE [LARGE SCALE GENOMIC DNA]</scope>
    <source>
        <strain evidence="1 2">PP9</strain>
    </source>
</reference>
<protein>
    <submittedName>
        <fullName evidence="1">Uncharacterized protein</fullName>
    </submittedName>
</protein>
<dbReference type="KEGG" id="rst:ATY39_06725"/>
<evidence type="ECO:0000313" key="1">
    <source>
        <dbReference type="EMBL" id="AMW99182.1"/>
    </source>
</evidence>
<reference evidence="2" key="2">
    <citation type="submission" date="2016-03" db="EMBL/GenBank/DDBJ databases">
        <authorList>
            <person name="Ploux O."/>
        </authorList>
    </citation>
    <scope>NUCLEOTIDE SEQUENCE [LARGE SCALE GENOMIC DNA]</scope>
    <source>
        <strain evidence="2">PP9</strain>
    </source>
</reference>
<organism evidence="1 2">
    <name type="scientific">Rummeliibacillus stabekisii</name>
    <dbReference type="NCBI Taxonomy" id="241244"/>
    <lineage>
        <taxon>Bacteria</taxon>
        <taxon>Bacillati</taxon>
        <taxon>Bacillota</taxon>
        <taxon>Bacilli</taxon>
        <taxon>Bacillales</taxon>
        <taxon>Caryophanaceae</taxon>
        <taxon>Rummeliibacillus</taxon>
    </lineage>
</organism>
<dbReference type="Proteomes" id="UP000076021">
    <property type="component" value="Chromosome"/>
</dbReference>
<proteinExistence type="predicted"/>
<keyword evidence="2" id="KW-1185">Reference proteome</keyword>
<dbReference type="RefSeq" id="WP_066787619.1">
    <property type="nucleotide sequence ID" value="NZ_CP014806.1"/>
</dbReference>
<evidence type="ECO:0000313" key="2">
    <source>
        <dbReference type="Proteomes" id="UP000076021"/>
    </source>
</evidence>
<dbReference type="AlphaFoldDB" id="A0A143HBU7"/>
<sequence>MFKNNKTKVLVIVVLAVIIIMLFNSCRDEMDKVDMTKLSVSSLTAAVHDAIGKEASDDKDSIIQAKIVDGTDAVLELNGPLAISESKYKKQLLEATENIIRNLQDTTEEMESVKIIWYTSFTDDYGEASNEKVMTLKFYSETIDEIDFDNYFDSENLETVSDYYWVDPIID</sequence>
<name>A0A143HBU7_9BACL</name>
<accession>A0A143HBU7</accession>